<dbReference type="STRING" id="929556.Solca_3448"/>
<dbReference type="Pfam" id="PF01593">
    <property type="entry name" value="Amino_oxidase"/>
    <property type="match status" value="2"/>
</dbReference>
<dbReference type="KEGG" id="scn:Solca_3448"/>
<dbReference type="InterPro" id="IPR050703">
    <property type="entry name" value="Flavin_MAO"/>
</dbReference>
<dbReference type="Proteomes" id="UP000007590">
    <property type="component" value="Chromosome"/>
</dbReference>
<dbReference type="HOGENOM" id="CLU_004498_8_3_10"/>
<feature type="domain" description="Amine oxidase" evidence="2">
    <location>
        <begin position="42"/>
        <end position="126"/>
    </location>
</feature>
<evidence type="ECO:0000313" key="4">
    <source>
        <dbReference type="Proteomes" id="UP000007590"/>
    </source>
</evidence>
<dbReference type="Gene3D" id="3.50.50.60">
    <property type="entry name" value="FAD/NAD(P)-binding domain"/>
    <property type="match status" value="2"/>
</dbReference>
<accession>H8KXC4</accession>
<organism evidence="3 4">
    <name type="scientific">Solitalea canadensis (strain ATCC 29591 / DSM 3403 / JCM 21819 / LMG 8368 / NBRC 15130 / NCIMB 12057 / USAM 9D)</name>
    <name type="common">Flexibacter canadensis</name>
    <dbReference type="NCBI Taxonomy" id="929556"/>
    <lineage>
        <taxon>Bacteria</taxon>
        <taxon>Pseudomonadati</taxon>
        <taxon>Bacteroidota</taxon>
        <taxon>Sphingobacteriia</taxon>
        <taxon>Sphingobacteriales</taxon>
        <taxon>Sphingobacteriaceae</taxon>
        <taxon>Solitalea</taxon>
    </lineage>
</organism>
<dbReference type="GO" id="GO:0016491">
    <property type="term" value="F:oxidoreductase activity"/>
    <property type="evidence" value="ECO:0007669"/>
    <property type="project" value="InterPro"/>
</dbReference>
<feature type="domain" description="Amine oxidase" evidence="2">
    <location>
        <begin position="156"/>
        <end position="378"/>
    </location>
</feature>
<dbReference type="PANTHER" id="PTHR43563">
    <property type="entry name" value="AMINE OXIDASE"/>
    <property type="match status" value="1"/>
</dbReference>
<evidence type="ECO:0000256" key="1">
    <source>
        <dbReference type="ARBA" id="ARBA00005995"/>
    </source>
</evidence>
<comment type="similarity">
    <text evidence="1">Belongs to the flavin monoamine oxidase family.</text>
</comment>
<evidence type="ECO:0000313" key="3">
    <source>
        <dbReference type="EMBL" id="AFD08453.1"/>
    </source>
</evidence>
<proteinExistence type="inferred from homology"/>
<dbReference type="EMBL" id="CP003349">
    <property type="protein sequence ID" value="AFD08453.1"/>
    <property type="molecule type" value="Genomic_DNA"/>
</dbReference>
<sequence>MNRHDFIVRTGITTAGLLVAPSKGFKEVVRRPDKVIIIGGGLAGLTAAYELRKAGVDLLLLEGSDRLGGRIVTTCNQWGITEMGAEWIGFSHSSVRKLCDELQLQLAHYRFSLHRLQNGVYCKPGRYPINNDDGINSLPALRSSSVFSNPNNEMDFKIDGGNYRIIESIAGKLSSAQIKTGRKVAKVIDTGKEFIIGCVDGKVYKSSTVICALPAPFIKSIRWEPDLPSDTVHSIAQADYQTCLKIVVNFDKRLWDNSDFQMISDLDLPYVYDGGQGDDKCLTFAAAGDKAKHLLRMNHWERKEAIVSTLMPALGNVTRHISSINYYAGLDASKMISYGALDMDNIIDLEWHDRLHFCGDYLTSYRGFMEASVRSAKTIVGKLLS</sequence>
<dbReference type="InterPro" id="IPR002937">
    <property type="entry name" value="Amino_oxidase"/>
</dbReference>
<dbReference type="eggNOG" id="COG1231">
    <property type="taxonomic scope" value="Bacteria"/>
</dbReference>
<dbReference type="SUPFAM" id="SSF54373">
    <property type="entry name" value="FAD-linked reductases, C-terminal domain"/>
    <property type="match status" value="1"/>
</dbReference>
<dbReference type="RefSeq" id="WP_014681676.1">
    <property type="nucleotide sequence ID" value="NC_017770.1"/>
</dbReference>
<keyword evidence="4" id="KW-1185">Reference proteome</keyword>
<protein>
    <submittedName>
        <fullName evidence="3">Monoamine oxidase</fullName>
    </submittedName>
</protein>
<name>H8KXC4_SOLCM</name>
<dbReference type="SUPFAM" id="SSF51905">
    <property type="entry name" value="FAD/NAD(P)-binding domain"/>
    <property type="match status" value="1"/>
</dbReference>
<dbReference type="OrthoDB" id="56323at2"/>
<gene>
    <name evidence="3" type="ordered locus">Solca_3448</name>
</gene>
<dbReference type="InterPro" id="IPR036188">
    <property type="entry name" value="FAD/NAD-bd_sf"/>
</dbReference>
<dbReference type="AlphaFoldDB" id="H8KXC4"/>
<evidence type="ECO:0000259" key="2">
    <source>
        <dbReference type="Pfam" id="PF01593"/>
    </source>
</evidence>
<reference evidence="3" key="1">
    <citation type="submission" date="2012-02" db="EMBL/GenBank/DDBJ databases">
        <title>The complete genome of Solitalea canadensis DSM 3403.</title>
        <authorList>
            <consortium name="US DOE Joint Genome Institute (JGI-PGF)"/>
            <person name="Lucas S."/>
            <person name="Copeland A."/>
            <person name="Lapidus A."/>
            <person name="Glavina del Rio T."/>
            <person name="Dalin E."/>
            <person name="Tice H."/>
            <person name="Bruce D."/>
            <person name="Goodwin L."/>
            <person name="Pitluck S."/>
            <person name="Peters L."/>
            <person name="Ovchinnikova G."/>
            <person name="Lu M."/>
            <person name="Kyrpides N."/>
            <person name="Mavromatis K."/>
            <person name="Ivanova N."/>
            <person name="Brettin T."/>
            <person name="Detter J.C."/>
            <person name="Han C."/>
            <person name="Larimer F."/>
            <person name="Land M."/>
            <person name="Hauser L."/>
            <person name="Markowitz V."/>
            <person name="Cheng J.-F."/>
            <person name="Hugenholtz P."/>
            <person name="Woyke T."/>
            <person name="Wu D."/>
            <person name="Spring S."/>
            <person name="Schroeder M."/>
            <person name="Kopitz M."/>
            <person name="Brambilla E."/>
            <person name="Klenk H.-P."/>
            <person name="Eisen J.A."/>
        </authorList>
    </citation>
    <scope>NUCLEOTIDE SEQUENCE</scope>
    <source>
        <strain evidence="3">DSM 3403</strain>
    </source>
</reference>
<dbReference type="PANTHER" id="PTHR43563:SF1">
    <property type="entry name" value="AMINE OXIDASE [FLAVIN-CONTAINING] B"/>
    <property type="match status" value="1"/>
</dbReference>